<comment type="caution">
    <text evidence="1">The sequence shown here is derived from an EMBL/GenBank/DDBJ whole genome shotgun (WGS) entry which is preliminary data.</text>
</comment>
<dbReference type="AlphaFoldDB" id="A0A9P5XL72"/>
<organism evidence="1 2">
    <name type="scientific">Macrolepiota fuliginosa MF-IS2</name>
    <dbReference type="NCBI Taxonomy" id="1400762"/>
    <lineage>
        <taxon>Eukaryota</taxon>
        <taxon>Fungi</taxon>
        <taxon>Dikarya</taxon>
        <taxon>Basidiomycota</taxon>
        <taxon>Agaricomycotina</taxon>
        <taxon>Agaricomycetes</taxon>
        <taxon>Agaricomycetidae</taxon>
        <taxon>Agaricales</taxon>
        <taxon>Agaricineae</taxon>
        <taxon>Agaricaceae</taxon>
        <taxon>Macrolepiota</taxon>
    </lineage>
</organism>
<keyword evidence="2" id="KW-1185">Reference proteome</keyword>
<dbReference type="Proteomes" id="UP000807342">
    <property type="component" value="Unassembled WGS sequence"/>
</dbReference>
<dbReference type="OrthoDB" id="3067158at2759"/>
<proteinExistence type="predicted"/>
<evidence type="ECO:0000313" key="1">
    <source>
        <dbReference type="EMBL" id="KAF9451201.1"/>
    </source>
</evidence>
<reference evidence="1" key="1">
    <citation type="submission" date="2020-11" db="EMBL/GenBank/DDBJ databases">
        <authorList>
            <consortium name="DOE Joint Genome Institute"/>
            <person name="Ahrendt S."/>
            <person name="Riley R."/>
            <person name="Andreopoulos W."/>
            <person name="Labutti K."/>
            <person name="Pangilinan J."/>
            <person name="Ruiz-Duenas F.J."/>
            <person name="Barrasa J.M."/>
            <person name="Sanchez-Garcia M."/>
            <person name="Camarero S."/>
            <person name="Miyauchi S."/>
            <person name="Serrano A."/>
            <person name="Linde D."/>
            <person name="Babiker R."/>
            <person name="Drula E."/>
            <person name="Ayuso-Fernandez I."/>
            <person name="Pacheco R."/>
            <person name="Padilla G."/>
            <person name="Ferreira P."/>
            <person name="Barriuso J."/>
            <person name="Kellner H."/>
            <person name="Castanera R."/>
            <person name="Alfaro M."/>
            <person name="Ramirez L."/>
            <person name="Pisabarro A.G."/>
            <person name="Kuo A."/>
            <person name="Tritt A."/>
            <person name="Lipzen A."/>
            <person name="He G."/>
            <person name="Yan M."/>
            <person name="Ng V."/>
            <person name="Cullen D."/>
            <person name="Martin F."/>
            <person name="Rosso M.-N."/>
            <person name="Henrissat B."/>
            <person name="Hibbett D."/>
            <person name="Martinez A.T."/>
            <person name="Grigoriev I.V."/>
        </authorList>
    </citation>
    <scope>NUCLEOTIDE SEQUENCE</scope>
    <source>
        <strain evidence="1">MF-IS2</strain>
    </source>
</reference>
<name>A0A9P5XL72_9AGAR</name>
<protein>
    <submittedName>
        <fullName evidence="1">Uncharacterized protein</fullName>
    </submittedName>
</protein>
<sequence length="324" mass="35864">MPRKAFEKHRPIKLLATRHSDICNTLNDTSLLRLVSRFVSRKMEQQNDPRQLRRLVLLIKSNLCEMSPNISELPHCPSRSSSPPLSVGLANGVSYAEDTFVPNSRPATSFVTPLTTVLDKTLPLPAISSPILHGNMVNDKSTPTHRSHGISNSFTVQPNIGSLGCTHILANRADPPLTPVNKIIRTPAYPPRLVRHEHRTPSRTQWPFGEDFSPSEVTHLDDSKYSDIGFLKPQETSGGLTSRDHYSMRRSSYPRFHIASPYSISSPLKLPGLANALNACHELASPLTIRPSTPTATPCTPQIVKDGTRTTHLQWSPYCLGCFA</sequence>
<dbReference type="EMBL" id="MU151089">
    <property type="protein sequence ID" value="KAF9451201.1"/>
    <property type="molecule type" value="Genomic_DNA"/>
</dbReference>
<gene>
    <name evidence="1" type="ORF">P691DRAFT_757481</name>
</gene>
<accession>A0A9P5XL72</accession>
<evidence type="ECO:0000313" key="2">
    <source>
        <dbReference type="Proteomes" id="UP000807342"/>
    </source>
</evidence>